<dbReference type="PANTHER" id="PTHR30404:SF7">
    <property type="entry name" value="CELL WALL AMIDASE LYTH-RELATED"/>
    <property type="match status" value="1"/>
</dbReference>
<keyword evidence="1" id="KW-0378">Hydrolase</keyword>
<evidence type="ECO:0000256" key="3">
    <source>
        <dbReference type="SAM" id="SignalP"/>
    </source>
</evidence>
<feature type="domain" description="SH3b" evidence="4">
    <location>
        <begin position="180"/>
        <end position="242"/>
    </location>
</feature>
<gene>
    <name evidence="5" type="ORF">ACFPOH_10445</name>
</gene>
<feature type="chain" id="PRO_5045614160" evidence="3">
    <location>
        <begin position="28"/>
        <end position="510"/>
    </location>
</feature>
<organism evidence="5 6">
    <name type="scientific">Ureibacillus suwonensis</name>
    <dbReference type="NCBI Taxonomy" id="313007"/>
    <lineage>
        <taxon>Bacteria</taxon>
        <taxon>Bacillati</taxon>
        <taxon>Bacillota</taxon>
        <taxon>Bacilli</taxon>
        <taxon>Bacillales</taxon>
        <taxon>Caryophanaceae</taxon>
        <taxon>Ureibacillus</taxon>
    </lineage>
</organism>
<dbReference type="Gene3D" id="2.30.30.40">
    <property type="entry name" value="SH3 Domains"/>
    <property type="match status" value="4"/>
</dbReference>
<feature type="domain" description="SH3b" evidence="4">
    <location>
        <begin position="30"/>
        <end position="91"/>
    </location>
</feature>
<dbReference type="Proteomes" id="UP001595978">
    <property type="component" value="Unassembled WGS sequence"/>
</dbReference>
<accession>A0ABW0RD82</accession>
<keyword evidence="3" id="KW-0732">Signal</keyword>
<evidence type="ECO:0000313" key="5">
    <source>
        <dbReference type="EMBL" id="MFC5542184.1"/>
    </source>
</evidence>
<dbReference type="PIRSF" id="PIRSF037846">
    <property type="entry name" value="Autolysin_YrvJ_prd"/>
    <property type="match status" value="1"/>
</dbReference>
<dbReference type="InterPro" id="IPR017293">
    <property type="entry name" value="N-acetylmuramoyl-L-ala_amidase"/>
</dbReference>
<dbReference type="Pfam" id="PF08239">
    <property type="entry name" value="SH3_3"/>
    <property type="match status" value="4"/>
</dbReference>
<reference evidence="6" key="1">
    <citation type="journal article" date="2019" name="Int. J. Syst. Evol. Microbiol.">
        <title>The Global Catalogue of Microorganisms (GCM) 10K type strain sequencing project: providing services to taxonomists for standard genome sequencing and annotation.</title>
        <authorList>
            <consortium name="The Broad Institute Genomics Platform"/>
            <consortium name="The Broad Institute Genome Sequencing Center for Infectious Disease"/>
            <person name="Wu L."/>
            <person name="Ma J."/>
        </authorList>
    </citation>
    <scope>NUCLEOTIDE SEQUENCE [LARGE SCALE GENOMIC DNA]</scope>
    <source>
        <strain evidence="6">CCUG 56331</strain>
    </source>
</reference>
<dbReference type="PROSITE" id="PS51781">
    <property type="entry name" value="SH3B"/>
    <property type="match status" value="4"/>
</dbReference>
<sequence length="510" mass="58100">MKRTLFFLCIMLIVTSLTTYLPSFVSADNKENRIVHAEKLHLREGPGLSYPILDTLEQNEKLKVLDSEGDWLYVETGGKKGWVASWLTQKEQNRDAKKYAVIQVDHLNIRLEPSLDSPVIGQLFTGEQVAVQDERDQWVQIQYQQSTGWVSSDFITIKEEKYEESNNATEEPERIEAEEADHFTITVDAVIVRKKPNLKSKELGIANKGEEYTVLDRDHHWLQIDFHGKKGWIYSFYGSFDSAAKDEDNQSNRITIIYNGTNIREEPSTSSNVLMNAQAGEQYDVITVDGDWYKIQLPNDEIGYVAGWVVSTNGQPQLEEKKEKRKKGTLNGVTIVLDPGHGGNDQGTAGLRNTIEKEITLKTAELLRSKLQQAGANVYLTREFDVYVGLQKRVAMAHQQAADAFISIHYDASEDRTISGFTTYYYHSYQESLAQYVHEGVAKQLSLRDRGVQKGNYLVLRENKQNAVLLELGYLSNPGEEKVINTDRFREQATMGIYEGILKYFDDQLK</sequence>
<dbReference type="RefSeq" id="WP_390309575.1">
    <property type="nucleotide sequence ID" value="NZ_JBHSNQ010000082.1"/>
</dbReference>
<keyword evidence="6" id="KW-1185">Reference proteome</keyword>
<proteinExistence type="predicted"/>
<dbReference type="Gene3D" id="3.40.630.40">
    <property type="entry name" value="Zn-dependent exopeptidases"/>
    <property type="match status" value="1"/>
</dbReference>
<dbReference type="InterPro" id="IPR002508">
    <property type="entry name" value="MurNAc-LAA_cat"/>
</dbReference>
<dbReference type="SMART" id="SM00646">
    <property type="entry name" value="Ami_3"/>
    <property type="match status" value="1"/>
</dbReference>
<dbReference type="EMBL" id="JBHSNQ010000082">
    <property type="protein sequence ID" value="MFC5542184.1"/>
    <property type="molecule type" value="Genomic_DNA"/>
</dbReference>
<keyword evidence="2" id="KW-0961">Cell wall biogenesis/degradation</keyword>
<dbReference type="InterPro" id="IPR050695">
    <property type="entry name" value="N-acetylmuramoyl_amidase_3"/>
</dbReference>
<feature type="domain" description="SH3b" evidence="4">
    <location>
        <begin position="97"/>
        <end position="159"/>
    </location>
</feature>
<feature type="domain" description="SH3b" evidence="4">
    <location>
        <begin position="251"/>
        <end position="313"/>
    </location>
</feature>
<dbReference type="SMART" id="SM00287">
    <property type="entry name" value="SH3b"/>
    <property type="match status" value="4"/>
</dbReference>
<dbReference type="Pfam" id="PF01520">
    <property type="entry name" value="Amidase_3"/>
    <property type="match status" value="1"/>
</dbReference>
<name>A0ABW0RD82_9BACL</name>
<evidence type="ECO:0000256" key="1">
    <source>
        <dbReference type="ARBA" id="ARBA00022801"/>
    </source>
</evidence>
<evidence type="ECO:0000313" key="6">
    <source>
        <dbReference type="Proteomes" id="UP001595978"/>
    </source>
</evidence>
<dbReference type="InterPro" id="IPR003646">
    <property type="entry name" value="SH3-like_bac-type"/>
</dbReference>
<dbReference type="PANTHER" id="PTHR30404">
    <property type="entry name" value="N-ACETYLMURAMOYL-L-ALANINE AMIDASE"/>
    <property type="match status" value="1"/>
</dbReference>
<dbReference type="SUPFAM" id="SSF53187">
    <property type="entry name" value="Zn-dependent exopeptidases"/>
    <property type="match status" value="1"/>
</dbReference>
<evidence type="ECO:0000259" key="4">
    <source>
        <dbReference type="PROSITE" id="PS51781"/>
    </source>
</evidence>
<comment type="caution">
    <text evidence="5">The sequence shown here is derived from an EMBL/GenBank/DDBJ whole genome shotgun (WGS) entry which is preliminary data.</text>
</comment>
<protein>
    <submittedName>
        <fullName evidence="5">SH3 domain-containing protein</fullName>
    </submittedName>
</protein>
<feature type="signal peptide" evidence="3">
    <location>
        <begin position="1"/>
        <end position="27"/>
    </location>
</feature>
<evidence type="ECO:0000256" key="2">
    <source>
        <dbReference type="ARBA" id="ARBA00023316"/>
    </source>
</evidence>
<dbReference type="CDD" id="cd02696">
    <property type="entry name" value="MurNAc-LAA"/>
    <property type="match status" value="1"/>
</dbReference>